<dbReference type="GO" id="GO:0019706">
    <property type="term" value="F:protein-cysteine S-palmitoyltransferase activity"/>
    <property type="evidence" value="ECO:0007669"/>
    <property type="project" value="UniProtKB-EC"/>
</dbReference>
<feature type="compositionally biased region" description="Basic and acidic residues" evidence="12">
    <location>
        <begin position="266"/>
        <end position="280"/>
    </location>
</feature>
<comment type="domain">
    <text evidence="11">The DHHC domain is required for palmitoyltransferase activity.</text>
</comment>
<evidence type="ECO:0000259" key="13">
    <source>
        <dbReference type="Pfam" id="PF01529"/>
    </source>
</evidence>
<feature type="transmembrane region" description="Helical" evidence="11">
    <location>
        <begin position="455"/>
        <end position="480"/>
    </location>
</feature>
<feature type="region of interest" description="Disordered" evidence="12">
    <location>
        <begin position="599"/>
        <end position="620"/>
    </location>
</feature>
<dbReference type="GO" id="GO:0005783">
    <property type="term" value="C:endoplasmic reticulum"/>
    <property type="evidence" value="ECO:0007669"/>
    <property type="project" value="TreeGrafter"/>
</dbReference>
<evidence type="ECO:0000313" key="15">
    <source>
        <dbReference type="Proteomes" id="UP000039046"/>
    </source>
</evidence>
<dbReference type="HOGENOM" id="CLU_021757_0_0_1"/>
<keyword evidence="4 11" id="KW-1133">Transmembrane helix</keyword>
<keyword evidence="2 11" id="KW-0808">Transferase</keyword>
<dbReference type="Proteomes" id="UP000039046">
    <property type="component" value="Unassembled WGS sequence"/>
</dbReference>
<feature type="compositionally biased region" description="Polar residues" evidence="12">
    <location>
        <begin position="115"/>
        <end position="128"/>
    </location>
</feature>
<feature type="compositionally biased region" description="Basic and acidic residues" evidence="12">
    <location>
        <begin position="244"/>
        <end position="254"/>
    </location>
</feature>
<evidence type="ECO:0000256" key="2">
    <source>
        <dbReference type="ARBA" id="ARBA00022679"/>
    </source>
</evidence>
<feature type="domain" description="Palmitoyltransferase DHHC" evidence="13">
    <location>
        <begin position="410"/>
        <end position="534"/>
    </location>
</feature>
<dbReference type="OrthoDB" id="9909019at2759"/>
<evidence type="ECO:0000256" key="10">
    <source>
        <dbReference type="ARBA" id="ARBA00048048"/>
    </source>
</evidence>
<dbReference type="AlphaFoldDB" id="A0A0A1TCR3"/>
<feature type="transmembrane region" description="Helical" evidence="11">
    <location>
        <begin position="342"/>
        <end position="363"/>
    </location>
</feature>
<evidence type="ECO:0000256" key="11">
    <source>
        <dbReference type="RuleBase" id="RU079119"/>
    </source>
</evidence>
<dbReference type="EC" id="2.3.1.225" evidence="11"/>
<feature type="transmembrane region" description="Helical" evidence="11">
    <location>
        <begin position="500"/>
        <end position="525"/>
    </location>
</feature>
<feature type="compositionally biased region" description="Polar residues" evidence="12">
    <location>
        <begin position="61"/>
        <end position="78"/>
    </location>
</feature>
<keyword evidence="7" id="KW-0449">Lipoprotein</keyword>
<proteinExistence type="inferred from homology"/>
<comment type="subcellular location">
    <subcellularLocation>
        <location evidence="1">Endomembrane system</location>
        <topology evidence="1">Multi-pass membrane protein</topology>
    </subcellularLocation>
</comment>
<comment type="similarity">
    <text evidence="9">Belongs to the DHHC palmitoyltransferase family. ERF2/ZDHHC9 subfamily.</text>
</comment>
<keyword evidence="8 11" id="KW-0012">Acyltransferase</keyword>
<feature type="region of interest" description="Disordered" evidence="12">
    <location>
        <begin position="208"/>
        <end position="280"/>
    </location>
</feature>
<gene>
    <name evidence="14" type="ORF">VHEMI04064</name>
</gene>
<dbReference type="GO" id="GO:0005794">
    <property type="term" value="C:Golgi apparatus"/>
    <property type="evidence" value="ECO:0007669"/>
    <property type="project" value="TreeGrafter"/>
</dbReference>
<dbReference type="InterPro" id="IPR001594">
    <property type="entry name" value="Palmitoyltrfase_DHHC"/>
</dbReference>
<feature type="compositionally biased region" description="Polar residues" evidence="12">
    <location>
        <begin position="178"/>
        <end position="193"/>
    </location>
</feature>
<dbReference type="GO" id="GO:0006612">
    <property type="term" value="P:protein targeting to membrane"/>
    <property type="evidence" value="ECO:0007669"/>
    <property type="project" value="TreeGrafter"/>
</dbReference>
<reference evidence="14 15" key="1">
    <citation type="journal article" date="2015" name="Genome Announc.">
        <title>Draft Genome Sequence and Gene Annotation of the Entomopathogenic Fungus Verticillium hemipterigenum.</title>
        <authorList>
            <person name="Horn F."/>
            <person name="Habel A."/>
            <person name="Scharf D.H."/>
            <person name="Dworschak J."/>
            <person name="Brakhage A.A."/>
            <person name="Guthke R."/>
            <person name="Hertweck C."/>
            <person name="Linde J."/>
        </authorList>
    </citation>
    <scope>NUCLEOTIDE SEQUENCE [LARGE SCALE GENOMIC DNA]</scope>
</reference>
<evidence type="ECO:0000256" key="6">
    <source>
        <dbReference type="ARBA" id="ARBA00023139"/>
    </source>
</evidence>
<evidence type="ECO:0000313" key="14">
    <source>
        <dbReference type="EMBL" id="CEJ86287.1"/>
    </source>
</evidence>
<keyword evidence="6" id="KW-0564">Palmitate</keyword>
<dbReference type="PROSITE" id="PS50216">
    <property type="entry name" value="DHHC"/>
    <property type="match status" value="1"/>
</dbReference>
<dbReference type="EMBL" id="CDHN01000002">
    <property type="protein sequence ID" value="CEJ86287.1"/>
    <property type="molecule type" value="Genomic_DNA"/>
</dbReference>
<dbReference type="PANTHER" id="PTHR22883:SF43">
    <property type="entry name" value="PALMITOYLTRANSFERASE APP"/>
    <property type="match status" value="1"/>
</dbReference>
<protein>
    <recommendedName>
        <fullName evidence="11">Palmitoyltransferase</fullName>
        <ecNumber evidence="11">2.3.1.225</ecNumber>
    </recommendedName>
</protein>
<evidence type="ECO:0000256" key="8">
    <source>
        <dbReference type="ARBA" id="ARBA00023315"/>
    </source>
</evidence>
<dbReference type="STRING" id="1531966.A0A0A1TCR3"/>
<name>A0A0A1TCR3_9HYPO</name>
<feature type="compositionally biased region" description="Basic and acidic residues" evidence="12">
    <location>
        <begin position="211"/>
        <end position="229"/>
    </location>
</feature>
<feature type="compositionally biased region" description="Low complexity" evidence="12">
    <location>
        <begin position="160"/>
        <end position="169"/>
    </location>
</feature>
<evidence type="ECO:0000256" key="12">
    <source>
        <dbReference type="SAM" id="MobiDB-lite"/>
    </source>
</evidence>
<dbReference type="PANTHER" id="PTHR22883">
    <property type="entry name" value="ZINC FINGER DHHC DOMAIN CONTAINING PROTEIN"/>
    <property type="match status" value="1"/>
</dbReference>
<feature type="compositionally biased region" description="Polar residues" evidence="12">
    <location>
        <begin position="86"/>
        <end position="106"/>
    </location>
</feature>
<keyword evidence="15" id="KW-1185">Reference proteome</keyword>
<keyword evidence="3 11" id="KW-0812">Transmembrane</keyword>
<evidence type="ECO:0000256" key="3">
    <source>
        <dbReference type="ARBA" id="ARBA00022692"/>
    </source>
</evidence>
<evidence type="ECO:0000256" key="9">
    <source>
        <dbReference type="ARBA" id="ARBA00023463"/>
    </source>
</evidence>
<feature type="transmembrane region" description="Helical" evidence="11">
    <location>
        <begin position="312"/>
        <end position="330"/>
    </location>
</feature>
<feature type="region of interest" description="Disordered" evidence="12">
    <location>
        <begin position="1"/>
        <end position="196"/>
    </location>
</feature>
<dbReference type="Pfam" id="PF01529">
    <property type="entry name" value="DHHC"/>
    <property type="match status" value="1"/>
</dbReference>
<dbReference type="InterPro" id="IPR039859">
    <property type="entry name" value="PFA4/ZDH16/20/ERF2-like"/>
</dbReference>
<evidence type="ECO:0000256" key="4">
    <source>
        <dbReference type="ARBA" id="ARBA00022989"/>
    </source>
</evidence>
<organism evidence="14 15">
    <name type="scientific">[Torrubiella] hemipterigena</name>
    <dbReference type="NCBI Taxonomy" id="1531966"/>
    <lineage>
        <taxon>Eukaryota</taxon>
        <taxon>Fungi</taxon>
        <taxon>Dikarya</taxon>
        <taxon>Ascomycota</taxon>
        <taxon>Pezizomycotina</taxon>
        <taxon>Sordariomycetes</taxon>
        <taxon>Hypocreomycetidae</taxon>
        <taxon>Hypocreales</taxon>
        <taxon>Clavicipitaceae</taxon>
        <taxon>Clavicipitaceae incertae sedis</taxon>
        <taxon>'Torrubiella' clade</taxon>
    </lineage>
</organism>
<accession>A0A0A1TCR3</accession>
<evidence type="ECO:0000256" key="1">
    <source>
        <dbReference type="ARBA" id="ARBA00004127"/>
    </source>
</evidence>
<comment type="catalytic activity">
    <reaction evidence="10 11">
        <text>L-cysteinyl-[protein] + hexadecanoyl-CoA = S-hexadecanoyl-L-cysteinyl-[protein] + CoA</text>
        <dbReference type="Rhea" id="RHEA:36683"/>
        <dbReference type="Rhea" id="RHEA-COMP:10131"/>
        <dbReference type="Rhea" id="RHEA-COMP:11032"/>
        <dbReference type="ChEBI" id="CHEBI:29950"/>
        <dbReference type="ChEBI" id="CHEBI:57287"/>
        <dbReference type="ChEBI" id="CHEBI:57379"/>
        <dbReference type="ChEBI" id="CHEBI:74151"/>
        <dbReference type="EC" id="2.3.1.225"/>
    </reaction>
</comment>
<sequence length="620" mass="68889">MESNSSNLRPLTGDDSATMESAAARPASIVSSRMTDIASEDGPADSKTSLKPTPASHHAASFNTNRVSQTVTNNAPRARVSRNSRSHVPSLTSNAFFRPMSSQKLQAQRAAITKPPTTTLSPTHTQPENFDDNMTDAGATVIDDGMGGKQPSASPYMRSEQQTKQAAEQETLDRLTGKSGSSHGHFPNNSGSDSVRPLYVAGTRVNSHGHIVPESHSQERSVRPSGEKRRSFRSSFQLPGRDQNSNRRHIEGAEKLSSSASSPHLRPVDSHTHAKMSEKTDGKKLGRNYEYFDGNTVFCFGGRWQNTSHRPVNIATGGFIIIPCALFFAFDAPWLWYNISPALPIVFAYLAFICFSSFLHASISDPGILPRNLHQFPPTDFSEDPLRLGPPTTDWTLVKSKDAAAMEVPMKYCKTCNIWRQPRTHHCRLCDNCIETHDHHCVWLNNCVGKRNYRYFFTFISSACLLSLFLIGASLAQIIIYMKSEGISFGAAIDHFRGPFALVILGFVAFLYPASLLGYHIFLLARGETTREFMYSRKFSRAERFRPYDLGSFVKNIAAVLLRPRSPSYYQFKKRYSNGDQRLGTRRNADIDQGMEMSPVQADAPGFQGPVALRSENAQQ</sequence>
<keyword evidence="5 11" id="KW-0472">Membrane</keyword>
<evidence type="ECO:0000256" key="7">
    <source>
        <dbReference type="ARBA" id="ARBA00023288"/>
    </source>
</evidence>
<evidence type="ECO:0000256" key="5">
    <source>
        <dbReference type="ARBA" id="ARBA00023136"/>
    </source>
</evidence>